<proteinExistence type="predicted"/>
<dbReference type="AlphaFoldDB" id="A0A2Z6RZ52"/>
<evidence type="ECO:0000313" key="2">
    <source>
        <dbReference type="Proteomes" id="UP000247702"/>
    </source>
</evidence>
<dbReference type="EMBL" id="BEXD01004210">
    <property type="protein sequence ID" value="GBC08348.1"/>
    <property type="molecule type" value="Genomic_DNA"/>
</dbReference>
<evidence type="ECO:0000313" key="1">
    <source>
        <dbReference type="EMBL" id="GBC08348.1"/>
    </source>
</evidence>
<dbReference type="Proteomes" id="UP000247702">
    <property type="component" value="Unassembled WGS sequence"/>
</dbReference>
<keyword evidence="2" id="KW-1185">Reference proteome</keyword>
<accession>A0A2Z6RZ52</accession>
<protein>
    <submittedName>
        <fullName evidence="1">Uncharacterized protein</fullName>
    </submittedName>
</protein>
<sequence length="193" mass="22201">MSQTTNNNVSEEFIESLKGHFGLGILENLGRDKKDLQKMWPHASSWDIQDNVPLQFGKLPYPGKVSLELSIYWDVCPYLLDYVQSLVKLPAFLDKPDLRMLPAFLNELDLRNVAGLLRQTKLRNVAELLGQTKFENVASLLRRIRLEKYKLPDFLNELDLRMLLAFLDELDLGILPDSLDKLNLKCCSFPYSS</sequence>
<reference evidence="1 2" key="1">
    <citation type="submission" date="2017-11" db="EMBL/GenBank/DDBJ databases">
        <title>The genome of Rhizophagus clarus HR1 reveals common genetic basis of auxotrophy among arbuscular mycorrhizal fungi.</title>
        <authorList>
            <person name="Kobayashi Y."/>
        </authorList>
    </citation>
    <scope>NUCLEOTIDE SEQUENCE [LARGE SCALE GENOMIC DNA]</scope>
    <source>
        <strain evidence="1 2">HR1</strain>
    </source>
</reference>
<gene>
    <name evidence="1" type="ORF">RclHR1_08050004</name>
</gene>
<organism evidence="1 2">
    <name type="scientific">Rhizophagus clarus</name>
    <dbReference type="NCBI Taxonomy" id="94130"/>
    <lineage>
        <taxon>Eukaryota</taxon>
        <taxon>Fungi</taxon>
        <taxon>Fungi incertae sedis</taxon>
        <taxon>Mucoromycota</taxon>
        <taxon>Glomeromycotina</taxon>
        <taxon>Glomeromycetes</taxon>
        <taxon>Glomerales</taxon>
        <taxon>Glomeraceae</taxon>
        <taxon>Rhizophagus</taxon>
    </lineage>
</organism>
<name>A0A2Z6RZ52_9GLOM</name>
<comment type="caution">
    <text evidence="1">The sequence shown here is derived from an EMBL/GenBank/DDBJ whole genome shotgun (WGS) entry which is preliminary data.</text>
</comment>